<evidence type="ECO:0000256" key="4">
    <source>
        <dbReference type="SAM" id="Phobius"/>
    </source>
</evidence>
<keyword evidence="3" id="KW-0902">Two-component regulatory system</keyword>
<dbReference type="InterPro" id="IPR006016">
    <property type="entry name" value="UspA"/>
</dbReference>
<keyword evidence="2" id="KW-0418">Kinase</keyword>
<dbReference type="GO" id="GO:0005737">
    <property type="term" value="C:cytoplasm"/>
    <property type="evidence" value="ECO:0007669"/>
    <property type="project" value="UniProtKB-ARBA"/>
</dbReference>
<dbReference type="Gene3D" id="3.40.50.620">
    <property type="entry name" value="HUPs"/>
    <property type="match status" value="1"/>
</dbReference>
<dbReference type="FunFam" id="3.40.50.300:FF:000483">
    <property type="entry name" value="Sensor histidine kinase KdpD"/>
    <property type="match status" value="1"/>
</dbReference>
<dbReference type="Gene3D" id="3.40.50.300">
    <property type="entry name" value="P-loop containing nucleotide triphosphate hydrolases"/>
    <property type="match status" value="1"/>
</dbReference>
<dbReference type="InterPro" id="IPR003852">
    <property type="entry name" value="Sig_transdc_His_kinase_KdpD_N"/>
</dbReference>
<gene>
    <name evidence="7" type="primary">kdpD_1</name>
    <name evidence="7" type="ORF">ERS852407_01015</name>
</gene>
<dbReference type="InterPro" id="IPR052023">
    <property type="entry name" value="Histidine_kinase_KdpD"/>
</dbReference>
<dbReference type="SUPFAM" id="SSF52402">
    <property type="entry name" value="Adenine nucleotide alpha hydrolases-like"/>
    <property type="match status" value="1"/>
</dbReference>
<dbReference type="InterPro" id="IPR027417">
    <property type="entry name" value="P-loop_NTPase"/>
</dbReference>
<dbReference type="InterPro" id="IPR014729">
    <property type="entry name" value="Rossmann-like_a/b/a_fold"/>
</dbReference>
<proteinExistence type="predicted"/>
<accession>A0A173ZKZ0</accession>
<dbReference type="EC" id="2.7.13.3" evidence="7"/>
<evidence type="ECO:0000256" key="3">
    <source>
        <dbReference type="ARBA" id="ARBA00023012"/>
    </source>
</evidence>
<feature type="transmembrane region" description="Helical" evidence="4">
    <location>
        <begin position="437"/>
        <end position="454"/>
    </location>
</feature>
<dbReference type="RefSeq" id="WP_055653279.1">
    <property type="nucleotide sequence ID" value="NZ_CABIXC010000002.1"/>
</dbReference>
<evidence type="ECO:0000313" key="8">
    <source>
        <dbReference type="Proteomes" id="UP000095651"/>
    </source>
</evidence>
<dbReference type="PANTHER" id="PTHR45569:SF1">
    <property type="entry name" value="SENSOR PROTEIN KDPD"/>
    <property type="match status" value="1"/>
</dbReference>
<dbReference type="Pfam" id="PF02702">
    <property type="entry name" value="KdpD"/>
    <property type="match status" value="1"/>
</dbReference>
<dbReference type="CDD" id="cd01987">
    <property type="entry name" value="USP_KdpD-like"/>
    <property type="match status" value="1"/>
</dbReference>
<feature type="domain" description="Signal transduction histidine kinase osmosensitive K+ channel sensor N-terminal" evidence="6">
    <location>
        <begin position="27"/>
        <end position="235"/>
    </location>
</feature>
<keyword evidence="4" id="KW-0472">Membrane</keyword>
<keyword evidence="1 7" id="KW-0808">Transferase</keyword>
<evidence type="ECO:0000259" key="6">
    <source>
        <dbReference type="Pfam" id="PF02702"/>
    </source>
</evidence>
<keyword evidence="4" id="KW-1133">Transmembrane helix</keyword>
<evidence type="ECO:0000256" key="1">
    <source>
        <dbReference type="ARBA" id="ARBA00022679"/>
    </source>
</evidence>
<dbReference type="GO" id="GO:0000155">
    <property type="term" value="F:phosphorelay sensor kinase activity"/>
    <property type="evidence" value="ECO:0007669"/>
    <property type="project" value="InterPro"/>
</dbReference>
<organism evidence="7 8">
    <name type="scientific">Hungatella hathewayi</name>
    <dbReference type="NCBI Taxonomy" id="154046"/>
    <lineage>
        <taxon>Bacteria</taxon>
        <taxon>Bacillati</taxon>
        <taxon>Bacillota</taxon>
        <taxon>Clostridia</taxon>
        <taxon>Lachnospirales</taxon>
        <taxon>Lachnospiraceae</taxon>
        <taxon>Hungatella</taxon>
    </lineage>
</organism>
<dbReference type="GO" id="GO:0005886">
    <property type="term" value="C:plasma membrane"/>
    <property type="evidence" value="ECO:0007669"/>
    <property type="project" value="TreeGrafter"/>
</dbReference>
<sequence>MQENDTRPDPEVLLARLKEEEQEEGGRGKLRIYLGYAAGVGKTYTMLQAAHEAADSGEDVAAGYIEPHVRRDTQKMAEKLETIPPLMVSYKGTKLREFDLDAALKRHPRICLVDELAHTNAPGLRHVKRYQDIEELLDAGIHVWTTVNIQHLESLNDIVGSITGITVREKFPDSVFDHADQVKVVDIEPEELLIRLSEGKIYKKEQAERAVNHFFTREKLAALREIALRRTADRVNHLAVEEKKNHQKTGDYYTGEHILTCISPSPTCAKVIRSASRLAYAFHAEFTALYVETPQMSGASLKNKKALEDNIQLAKALGAKIATVYGEDVAYQIAAYARVSNVSKIVLGRTNHRIILGQTKGTPAERVAQYVPNLDIYIIPDATAAGKRRALTMSDFGQKMTAYKHIYTDTLKITAFTCLATFLVFRIFGIWMAREHVIMLLITAFIIATLLTTVKRQSQELIKKSHRLEILLENSSRLRRCVTIRDVENEVAERIVQLMDLSVIFYLRGEGDHTLPFHGPDFYPKKGVTASELEFFKEQQETATAGWVMSNGKRAGCSTSALPSAKAIYLPVRLDETVYAVVGIYLEEGRGIAEFEYGIISAMLNEAALAFSKRYGDFWGHNPGMQVKPKNGQASAPLRRM</sequence>
<dbReference type="InterPro" id="IPR029016">
    <property type="entry name" value="GAF-like_dom_sf"/>
</dbReference>
<keyword evidence="4" id="KW-0812">Transmembrane</keyword>
<feature type="domain" description="UspA" evidence="5">
    <location>
        <begin position="257"/>
        <end position="371"/>
    </location>
</feature>
<dbReference type="Pfam" id="PF00582">
    <property type="entry name" value="Usp"/>
    <property type="match status" value="1"/>
</dbReference>
<dbReference type="AlphaFoldDB" id="A0A173ZKZ0"/>
<feature type="transmembrane region" description="Helical" evidence="4">
    <location>
        <begin position="413"/>
        <end position="431"/>
    </location>
</feature>
<evidence type="ECO:0000256" key="2">
    <source>
        <dbReference type="ARBA" id="ARBA00022777"/>
    </source>
</evidence>
<name>A0A173ZKZ0_9FIRM</name>
<dbReference type="Proteomes" id="UP000095651">
    <property type="component" value="Unassembled WGS sequence"/>
</dbReference>
<reference evidence="7 8" key="1">
    <citation type="submission" date="2015-09" db="EMBL/GenBank/DDBJ databases">
        <authorList>
            <consortium name="Pathogen Informatics"/>
        </authorList>
    </citation>
    <scope>NUCLEOTIDE SEQUENCE [LARGE SCALE GENOMIC DNA]</scope>
    <source>
        <strain evidence="7 8">2789STDY5608850</strain>
    </source>
</reference>
<evidence type="ECO:0000259" key="5">
    <source>
        <dbReference type="Pfam" id="PF00582"/>
    </source>
</evidence>
<dbReference type="Gene3D" id="3.30.450.40">
    <property type="match status" value="1"/>
</dbReference>
<protein>
    <submittedName>
        <fullName evidence="7">Sensor protein KdpD</fullName>
        <ecNumber evidence="7">2.7.13.3</ecNumber>
    </submittedName>
</protein>
<dbReference type="SUPFAM" id="SSF52540">
    <property type="entry name" value="P-loop containing nucleoside triphosphate hydrolases"/>
    <property type="match status" value="1"/>
</dbReference>
<evidence type="ECO:0000313" key="7">
    <source>
        <dbReference type="EMBL" id="CUN75888.1"/>
    </source>
</evidence>
<dbReference type="PANTHER" id="PTHR45569">
    <property type="entry name" value="SENSOR PROTEIN KDPD"/>
    <property type="match status" value="1"/>
</dbReference>
<dbReference type="EMBL" id="CYZE01000002">
    <property type="protein sequence ID" value="CUN75888.1"/>
    <property type="molecule type" value="Genomic_DNA"/>
</dbReference>